<dbReference type="AlphaFoldDB" id="A0A645CWQ5"/>
<dbReference type="PANTHER" id="PTHR47089:SF1">
    <property type="entry name" value="GUANOSINE ABC TRANSPORTER PERMEASE PROTEIN NUPP"/>
    <property type="match status" value="1"/>
</dbReference>
<comment type="subcellular location">
    <subcellularLocation>
        <location evidence="1">Cell membrane</location>
        <topology evidence="1">Multi-pass membrane protein</topology>
    </subcellularLocation>
</comment>
<dbReference type="InterPro" id="IPR001851">
    <property type="entry name" value="ABC_transp_permease"/>
</dbReference>
<feature type="transmembrane region" description="Helical" evidence="6">
    <location>
        <begin position="200"/>
        <end position="221"/>
    </location>
</feature>
<protein>
    <recommendedName>
        <fullName evidence="8">Branched-chain amino acid transport system / permease component</fullName>
    </recommendedName>
</protein>
<reference evidence="7" key="1">
    <citation type="submission" date="2019-08" db="EMBL/GenBank/DDBJ databases">
        <authorList>
            <person name="Kucharzyk K."/>
            <person name="Murdoch R.W."/>
            <person name="Higgins S."/>
            <person name="Loffler F."/>
        </authorList>
    </citation>
    <scope>NUCLEOTIDE SEQUENCE</scope>
</reference>
<feature type="transmembrane region" description="Helical" evidence="6">
    <location>
        <begin position="130"/>
        <end position="148"/>
    </location>
</feature>
<evidence type="ECO:0000313" key="7">
    <source>
        <dbReference type="EMBL" id="MPM81600.1"/>
    </source>
</evidence>
<evidence type="ECO:0008006" key="8">
    <source>
        <dbReference type="Google" id="ProtNLM"/>
    </source>
</evidence>
<dbReference type="GO" id="GO:0022857">
    <property type="term" value="F:transmembrane transporter activity"/>
    <property type="evidence" value="ECO:0007669"/>
    <property type="project" value="InterPro"/>
</dbReference>
<dbReference type="EMBL" id="VSSQ01030913">
    <property type="protein sequence ID" value="MPM81600.1"/>
    <property type="molecule type" value="Genomic_DNA"/>
</dbReference>
<evidence type="ECO:0000256" key="5">
    <source>
        <dbReference type="ARBA" id="ARBA00023136"/>
    </source>
</evidence>
<feature type="transmembrane region" description="Helical" evidence="6">
    <location>
        <begin position="54"/>
        <end position="73"/>
    </location>
</feature>
<organism evidence="7">
    <name type="scientific">bioreactor metagenome</name>
    <dbReference type="NCBI Taxonomy" id="1076179"/>
    <lineage>
        <taxon>unclassified sequences</taxon>
        <taxon>metagenomes</taxon>
        <taxon>ecological metagenomes</taxon>
    </lineage>
</organism>
<feature type="transmembrane region" description="Helical" evidence="6">
    <location>
        <begin position="80"/>
        <end position="98"/>
    </location>
</feature>
<feature type="transmembrane region" description="Helical" evidence="6">
    <location>
        <begin position="257"/>
        <end position="275"/>
    </location>
</feature>
<proteinExistence type="predicted"/>
<evidence type="ECO:0000256" key="6">
    <source>
        <dbReference type="SAM" id="Phobius"/>
    </source>
</evidence>
<gene>
    <name evidence="7" type="ORF">SDC9_128656</name>
</gene>
<evidence type="ECO:0000256" key="4">
    <source>
        <dbReference type="ARBA" id="ARBA00022989"/>
    </source>
</evidence>
<keyword evidence="4 6" id="KW-1133">Transmembrane helix</keyword>
<dbReference type="PANTHER" id="PTHR47089">
    <property type="entry name" value="ABC TRANSPORTER, PERMEASE PROTEIN"/>
    <property type="match status" value="1"/>
</dbReference>
<evidence type="ECO:0000256" key="3">
    <source>
        <dbReference type="ARBA" id="ARBA00022692"/>
    </source>
</evidence>
<dbReference type="GO" id="GO:0005886">
    <property type="term" value="C:plasma membrane"/>
    <property type="evidence" value="ECO:0007669"/>
    <property type="project" value="UniProtKB-SubCell"/>
</dbReference>
<name>A0A645CWQ5_9ZZZZ</name>
<keyword evidence="5 6" id="KW-0472">Membrane</keyword>
<keyword evidence="2" id="KW-1003">Cell membrane</keyword>
<accession>A0A645CWQ5</accession>
<dbReference type="Pfam" id="PF02653">
    <property type="entry name" value="BPD_transp_2"/>
    <property type="match status" value="1"/>
</dbReference>
<keyword evidence="3 6" id="KW-0812">Transmembrane</keyword>
<sequence>MIPIAFSGLACSLLFRTGLFNLGIEGIYFIGGVVTAAVACTAINSYVFHPILSILIPAIVGGLLMLIPGFLKAKFNANELVVSLMLNSIYLGLGLFIIKNYLRGIDTSAIASPAFKETAMLDYIIPNTRITISFFLLLATALFVYILLYKTKLGYSIRMTGLNMKFAVYSGMNAFTLFMLVHFISGFIGGMGTSVELLSLYGRFTWIVLPGLGFTGALMAMLGRNNPLGVLVAAFFISYLNKGAEVMALGSDVPVEITAIIQAVLVLLISSQYFLRKWREKQLLKEGTADESE</sequence>
<feature type="transmembrane region" description="Helical" evidence="6">
    <location>
        <begin position="168"/>
        <end position="188"/>
    </location>
</feature>
<evidence type="ECO:0000256" key="2">
    <source>
        <dbReference type="ARBA" id="ARBA00022475"/>
    </source>
</evidence>
<feature type="transmembrane region" description="Helical" evidence="6">
    <location>
        <begin position="228"/>
        <end position="251"/>
    </location>
</feature>
<dbReference type="CDD" id="cd06580">
    <property type="entry name" value="TM_PBP1_transp_TpRbsC_like"/>
    <property type="match status" value="1"/>
</dbReference>
<evidence type="ECO:0000256" key="1">
    <source>
        <dbReference type="ARBA" id="ARBA00004651"/>
    </source>
</evidence>
<comment type="caution">
    <text evidence="7">The sequence shown here is derived from an EMBL/GenBank/DDBJ whole genome shotgun (WGS) entry which is preliminary data.</text>
</comment>